<keyword evidence="1" id="KW-0521">NADP</keyword>
<dbReference type="Pfam" id="PF08240">
    <property type="entry name" value="ADH_N"/>
    <property type="match status" value="1"/>
</dbReference>
<dbReference type="InterPro" id="IPR013154">
    <property type="entry name" value="ADH-like_N"/>
</dbReference>
<dbReference type="InterPro" id="IPR036291">
    <property type="entry name" value="NAD(P)-bd_dom_sf"/>
</dbReference>
<evidence type="ECO:0000259" key="2">
    <source>
        <dbReference type="SMART" id="SM00829"/>
    </source>
</evidence>
<dbReference type="SUPFAM" id="SSF51735">
    <property type="entry name" value="NAD(P)-binding Rossmann-fold domains"/>
    <property type="match status" value="1"/>
</dbReference>
<dbReference type="AlphaFoldDB" id="A0A810LBY4"/>
<dbReference type="OrthoDB" id="3727682at2"/>
<name>A0A810LBY4_9ACTN</name>
<dbReference type="SMART" id="SM00829">
    <property type="entry name" value="PKS_ER"/>
    <property type="match status" value="1"/>
</dbReference>
<sequence>MKAIVFDRHGGPTVLQLTEVAVPEPGRGQVRIRVRAAGVNPIDGKLRAGGGWPIELPSTPGVEGAGVVDAVGPDTDGFAVGDEVLGHTATGSYAQFALSDRVVPKPAGLSWDVAAAVPVAAETALRVLRLLDLSPGETLLVHGASGSVGSLAGQLARRRGVTVVGTAGAAGRDRLGRLGVTAIAYGDGLVDRVRSVAPHGVDAVFDAAGRGALPDSIALRGGPERIVTIADPNAAEYGVLFTGGSEVMVEPAAIAEVAKQVAAGDLTVPIAARYQLADAAEAQRLSDTGHAGGKIVLTVD</sequence>
<protein>
    <submittedName>
        <fullName evidence="3">NADPH:quinone reductase</fullName>
    </submittedName>
</protein>
<dbReference type="Pfam" id="PF13602">
    <property type="entry name" value="ADH_zinc_N_2"/>
    <property type="match status" value="1"/>
</dbReference>
<dbReference type="InterPro" id="IPR011032">
    <property type="entry name" value="GroES-like_sf"/>
</dbReference>
<evidence type="ECO:0000256" key="1">
    <source>
        <dbReference type="ARBA" id="ARBA00022857"/>
    </source>
</evidence>
<dbReference type="PANTHER" id="PTHR44154">
    <property type="entry name" value="QUINONE OXIDOREDUCTASE"/>
    <property type="match status" value="1"/>
</dbReference>
<evidence type="ECO:0000313" key="3">
    <source>
        <dbReference type="EMBL" id="BCJ32395.1"/>
    </source>
</evidence>
<dbReference type="CDD" id="cd05289">
    <property type="entry name" value="MDR_like_2"/>
    <property type="match status" value="1"/>
</dbReference>
<dbReference type="GO" id="GO:0016491">
    <property type="term" value="F:oxidoreductase activity"/>
    <property type="evidence" value="ECO:0007669"/>
    <property type="project" value="InterPro"/>
</dbReference>
<evidence type="ECO:0000313" key="4">
    <source>
        <dbReference type="Proteomes" id="UP000680750"/>
    </source>
</evidence>
<organism evidence="3 4">
    <name type="scientific">Actinocatenispora sera</name>
    <dbReference type="NCBI Taxonomy" id="390989"/>
    <lineage>
        <taxon>Bacteria</taxon>
        <taxon>Bacillati</taxon>
        <taxon>Actinomycetota</taxon>
        <taxon>Actinomycetes</taxon>
        <taxon>Micromonosporales</taxon>
        <taxon>Micromonosporaceae</taxon>
        <taxon>Actinocatenispora</taxon>
    </lineage>
</organism>
<dbReference type="Gene3D" id="3.40.50.720">
    <property type="entry name" value="NAD(P)-binding Rossmann-like Domain"/>
    <property type="match status" value="1"/>
</dbReference>
<dbReference type="RefSeq" id="WP_030445140.1">
    <property type="nucleotide sequence ID" value="NZ_AP023354.1"/>
</dbReference>
<proteinExistence type="predicted"/>
<gene>
    <name evidence="3" type="ORF">Asera_65030</name>
</gene>
<reference evidence="3" key="1">
    <citation type="submission" date="2020-08" db="EMBL/GenBank/DDBJ databases">
        <title>Whole genome shotgun sequence of Actinocatenispora sera NBRC 101916.</title>
        <authorList>
            <person name="Komaki H."/>
            <person name="Tamura T."/>
        </authorList>
    </citation>
    <scope>NUCLEOTIDE SEQUENCE</scope>
    <source>
        <strain evidence="3">NBRC 101916</strain>
    </source>
</reference>
<accession>A0A810LBY4</accession>
<dbReference type="InterPro" id="IPR020843">
    <property type="entry name" value="ER"/>
</dbReference>
<dbReference type="EMBL" id="AP023354">
    <property type="protein sequence ID" value="BCJ32395.1"/>
    <property type="molecule type" value="Genomic_DNA"/>
</dbReference>
<keyword evidence="4" id="KW-1185">Reference proteome</keyword>
<dbReference type="Gene3D" id="3.90.180.10">
    <property type="entry name" value="Medium-chain alcohol dehydrogenases, catalytic domain"/>
    <property type="match status" value="1"/>
</dbReference>
<feature type="domain" description="Enoyl reductase (ER)" evidence="2">
    <location>
        <begin position="10"/>
        <end position="297"/>
    </location>
</feature>
<dbReference type="SUPFAM" id="SSF50129">
    <property type="entry name" value="GroES-like"/>
    <property type="match status" value="1"/>
</dbReference>
<dbReference type="KEGG" id="aser:Asera_65030"/>
<dbReference type="Proteomes" id="UP000680750">
    <property type="component" value="Chromosome"/>
</dbReference>
<dbReference type="InterPro" id="IPR051603">
    <property type="entry name" value="Zinc-ADH_QOR/CCCR"/>
</dbReference>
<dbReference type="PANTHER" id="PTHR44154:SF1">
    <property type="entry name" value="QUINONE OXIDOREDUCTASE"/>
    <property type="match status" value="1"/>
</dbReference>